<dbReference type="InterPro" id="IPR017871">
    <property type="entry name" value="ABC_transporter-like_CS"/>
</dbReference>
<dbReference type="GO" id="GO:0005524">
    <property type="term" value="F:ATP binding"/>
    <property type="evidence" value="ECO:0007669"/>
    <property type="project" value="UniProtKB-KW"/>
</dbReference>
<dbReference type="PANTHER" id="PTHR43820">
    <property type="entry name" value="HIGH-AFFINITY BRANCHED-CHAIN AMINO ACID TRANSPORT ATP-BINDING PROTEIN LIVF"/>
    <property type="match status" value="1"/>
</dbReference>
<dbReference type="EMBL" id="JBHLUH010000068">
    <property type="protein sequence ID" value="MFC0532312.1"/>
    <property type="molecule type" value="Genomic_DNA"/>
</dbReference>
<keyword evidence="8" id="KW-1185">Reference proteome</keyword>
<comment type="caution">
    <text evidence="7">The sequence shown here is derived from an EMBL/GenBank/DDBJ whole genome shotgun (WGS) entry which is preliminary data.</text>
</comment>
<dbReference type="SUPFAM" id="SSF52540">
    <property type="entry name" value="P-loop containing nucleoside triphosphate hydrolases"/>
    <property type="match status" value="1"/>
</dbReference>
<keyword evidence="3" id="KW-0547">Nucleotide-binding</keyword>
<dbReference type="InterPro" id="IPR052156">
    <property type="entry name" value="BCAA_Transport_ATP-bd_LivF"/>
</dbReference>
<evidence type="ECO:0000313" key="7">
    <source>
        <dbReference type="EMBL" id="MFC0532312.1"/>
    </source>
</evidence>
<protein>
    <submittedName>
        <fullName evidence="7">ABC transporter ATP-binding protein</fullName>
    </submittedName>
</protein>
<dbReference type="PROSITE" id="PS50893">
    <property type="entry name" value="ABC_TRANSPORTER_2"/>
    <property type="match status" value="1"/>
</dbReference>
<sequence>MTAAPAALRVEGLHAGYHGGLVLHGVGLHVEAGTVQALVGRNGAGKTTLIHTIAGLLRPYSGMVEIGGVDLAGKPAHRVARAGVGLVPQGRRVFPSLTVAEHLRLAAAGRGRDPMWTVERVLELLPRLGERLDHRGDQLSGGEQQMLAIGRALLTQPRLLLLDEPTEGLALDLAARVRGLLTGLAEAGLSMLLVEQRLDHAIEVADRIAVLDYGRVVFDAPTAQVRADPTTVQSMLSIDQPLPQGS</sequence>
<dbReference type="SMART" id="SM00382">
    <property type="entry name" value="AAA"/>
    <property type="match status" value="1"/>
</dbReference>
<evidence type="ECO:0000313" key="8">
    <source>
        <dbReference type="Proteomes" id="UP001589867"/>
    </source>
</evidence>
<evidence type="ECO:0000256" key="1">
    <source>
        <dbReference type="ARBA" id="ARBA00005417"/>
    </source>
</evidence>
<evidence type="ECO:0000259" key="6">
    <source>
        <dbReference type="PROSITE" id="PS50893"/>
    </source>
</evidence>
<dbReference type="Gene3D" id="3.40.50.300">
    <property type="entry name" value="P-loop containing nucleotide triphosphate hydrolases"/>
    <property type="match status" value="1"/>
</dbReference>
<feature type="domain" description="ABC transporter" evidence="6">
    <location>
        <begin position="8"/>
        <end position="238"/>
    </location>
</feature>
<dbReference type="PROSITE" id="PS00211">
    <property type="entry name" value="ABC_TRANSPORTER_1"/>
    <property type="match status" value="1"/>
</dbReference>
<dbReference type="InterPro" id="IPR003439">
    <property type="entry name" value="ABC_transporter-like_ATP-bd"/>
</dbReference>
<dbReference type="RefSeq" id="WP_377258116.1">
    <property type="nucleotide sequence ID" value="NZ_JBHLUH010000068.1"/>
</dbReference>
<dbReference type="CDD" id="cd03224">
    <property type="entry name" value="ABC_TM1139_LivF_branched"/>
    <property type="match status" value="1"/>
</dbReference>
<evidence type="ECO:0000256" key="5">
    <source>
        <dbReference type="ARBA" id="ARBA00022970"/>
    </source>
</evidence>
<evidence type="ECO:0000256" key="3">
    <source>
        <dbReference type="ARBA" id="ARBA00022741"/>
    </source>
</evidence>
<evidence type="ECO:0000256" key="2">
    <source>
        <dbReference type="ARBA" id="ARBA00022448"/>
    </source>
</evidence>
<name>A0ABV6MC82_9ACTN</name>
<evidence type="ECO:0000256" key="4">
    <source>
        <dbReference type="ARBA" id="ARBA00022840"/>
    </source>
</evidence>
<keyword evidence="2" id="KW-0813">Transport</keyword>
<accession>A0ABV6MC82</accession>
<comment type="similarity">
    <text evidence="1">Belongs to the ABC transporter superfamily.</text>
</comment>
<dbReference type="Pfam" id="PF00005">
    <property type="entry name" value="ABC_tran"/>
    <property type="match status" value="1"/>
</dbReference>
<proteinExistence type="inferred from homology"/>
<organism evidence="7 8">
    <name type="scientific">Phytohabitans kaempferiae</name>
    <dbReference type="NCBI Taxonomy" id="1620943"/>
    <lineage>
        <taxon>Bacteria</taxon>
        <taxon>Bacillati</taxon>
        <taxon>Actinomycetota</taxon>
        <taxon>Actinomycetes</taxon>
        <taxon>Micromonosporales</taxon>
        <taxon>Micromonosporaceae</taxon>
    </lineage>
</organism>
<reference evidence="7 8" key="1">
    <citation type="submission" date="2024-09" db="EMBL/GenBank/DDBJ databases">
        <authorList>
            <person name="Sun Q."/>
            <person name="Mori K."/>
        </authorList>
    </citation>
    <scope>NUCLEOTIDE SEQUENCE [LARGE SCALE GENOMIC DNA]</scope>
    <source>
        <strain evidence="7 8">TBRC 3947</strain>
    </source>
</reference>
<dbReference type="InterPro" id="IPR027417">
    <property type="entry name" value="P-loop_NTPase"/>
</dbReference>
<dbReference type="Proteomes" id="UP001589867">
    <property type="component" value="Unassembled WGS sequence"/>
</dbReference>
<keyword evidence="4 7" id="KW-0067">ATP-binding</keyword>
<dbReference type="PANTHER" id="PTHR43820:SF2">
    <property type="entry name" value="ABC TRANSPORTER ATP-BINDING PROTEIN"/>
    <property type="match status" value="1"/>
</dbReference>
<dbReference type="InterPro" id="IPR003593">
    <property type="entry name" value="AAA+_ATPase"/>
</dbReference>
<gene>
    <name evidence="7" type="ORF">ACFFIA_32160</name>
</gene>
<keyword evidence="5" id="KW-0029">Amino-acid transport</keyword>